<feature type="domain" description="DUF7884" evidence="7">
    <location>
        <begin position="8"/>
        <end position="95"/>
    </location>
</feature>
<dbReference type="Pfam" id="PF25371">
    <property type="entry name" value="DUF7884"/>
    <property type="match status" value="1"/>
</dbReference>
<dbReference type="GO" id="GO:0008610">
    <property type="term" value="P:lipid biosynthetic process"/>
    <property type="evidence" value="ECO:0007669"/>
    <property type="project" value="InterPro"/>
</dbReference>
<comment type="similarity">
    <text evidence="1">Belongs to the CFA/CMAS family.</text>
</comment>
<dbReference type="CDD" id="cd02440">
    <property type="entry name" value="AdoMet_MTases"/>
    <property type="match status" value="1"/>
</dbReference>
<evidence type="ECO:0000256" key="5">
    <source>
        <dbReference type="ARBA" id="ARBA00023098"/>
    </source>
</evidence>
<feature type="active site" evidence="6">
    <location>
        <position position="361"/>
    </location>
</feature>
<keyword evidence="3 8" id="KW-0808">Transferase</keyword>
<name>A0A4V6KFR3_HATHI</name>
<evidence type="ECO:0000256" key="3">
    <source>
        <dbReference type="ARBA" id="ARBA00022679"/>
    </source>
</evidence>
<evidence type="ECO:0000313" key="9">
    <source>
        <dbReference type="Proteomes" id="UP000308489"/>
    </source>
</evidence>
<sequence length="394" mass="46615">MFEIEKFFIKKFLNGISTETFKIKFWDGTEEIIGDGEVAFTIIFNKPINKGKILEDASLAFGEAYMDGDIDFEGDLQFILESIYKNKDSFLHSHKLLSKVMKLKGTSLKKQKEDISYHYDLGNDFYSLWLDKTMSYSCGYFKNEDDTLYDAEMNKIHYILKKLNLKENQTLLDIGCGWGYLIIEAAKLYKVKALGITLSEEQYEEVKERIKREHLEEYVDVKLMDYRELEKSKLKFDRIVSVGMLEHVGSSNIPLYFKNIDKVLNDHGIFLLHFITGMFETEGNRWIKKYIFPGGYIPTIRQVADVFTDYDFHIVDIESLRLHYMKTLMCWEKNFEDNIDKIREKFDERFIRMWRMYLCSCAASFHYGVVDVHQFLLTKGLNNEIPITRDYLYK</sequence>
<dbReference type="EMBL" id="LR590481">
    <property type="protein sequence ID" value="VTQ91787.1"/>
    <property type="molecule type" value="Genomic_DNA"/>
</dbReference>
<evidence type="ECO:0000256" key="4">
    <source>
        <dbReference type="ARBA" id="ARBA00022691"/>
    </source>
</evidence>
<dbReference type="InterPro" id="IPR003333">
    <property type="entry name" value="CMAS"/>
</dbReference>
<dbReference type="PANTHER" id="PTHR43667">
    <property type="entry name" value="CYCLOPROPANE-FATTY-ACYL-PHOSPHOLIPID SYNTHASE"/>
    <property type="match status" value="1"/>
</dbReference>
<dbReference type="AlphaFoldDB" id="A0A4V6KFR3"/>
<evidence type="ECO:0000256" key="1">
    <source>
        <dbReference type="ARBA" id="ARBA00010815"/>
    </source>
</evidence>
<keyword evidence="5" id="KW-0443">Lipid metabolism</keyword>
<gene>
    <name evidence="8" type="primary">cfa</name>
    <name evidence="8" type="ORF">NCTC503_01856</name>
</gene>
<dbReference type="Pfam" id="PF02353">
    <property type="entry name" value="CMAS"/>
    <property type="match status" value="1"/>
</dbReference>
<dbReference type="InterPro" id="IPR057206">
    <property type="entry name" value="DUF7884"/>
</dbReference>
<organism evidence="8 9">
    <name type="scientific">Hathewaya histolytica</name>
    <name type="common">Clostridium histolyticum</name>
    <dbReference type="NCBI Taxonomy" id="1498"/>
    <lineage>
        <taxon>Bacteria</taxon>
        <taxon>Bacillati</taxon>
        <taxon>Bacillota</taxon>
        <taxon>Clostridia</taxon>
        <taxon>Eubacteriales</taxon>
        <taxon>Clostridiaceae</taxon>
        <taxon>Hathewaya</taxon>
    </lineage>
</organism>
<dbReference type="KEGG" id="hhw:NCTC503_01856"/>
<accession>A0A4V6KFR3</accession>
<dbReference type="SUPFAM" id="SSF53335">
    <property type="entry name" value="S-adenosyl-L-methionine-dependent methyltransferases"/>
    <property type="match status" value="1"/>
</dbReference>
<dbReference type="GO" id="GO:0032259">
    <property type="term" value="P:methylation"/>
    <property type="evidence" value="ECO:0007669"/>
    <property type="project" value="UniProtKB-KW"/>
</dbReference>
<dbReference type="Proteomes" id="UP000308489">
    <property type="component" value="Chromosome 1"/>
</dbReference>
<protein>
    <submittedName>
        <fullName evidence="8">Cyclopropane-fatty-acyl-phospholipid synthase</fullName>
        <ecNumber evidence="8">2.1.1.79</ecNumber>
    </submittedName>
</protein>
<evidence type="ECO:0000256" key="6">
    <source>
        <dbReference type="PIRSR" id="PIRSR003085-1"/>
    </source>
</evidence>
<evidence type="ECO:0000256" key="2">
    <source>
        <dbReference type="ARBA" id="ARBA00022603"/>
    </source>
</evidence>
<dbReference type="InterPro" id="IPR029063">
    <property type="entry name" value="SAM-dependent_MTases_sf"/>
</dbReference>
<evidence type="ECO:0000313" key="8">
    <source>
        <dbReference type="EMBL" id="VTQ91787.1"/>
    </source>
</evidence>
<dbReference type="OrthoDB" id="9782855at2"/>
<dbReference type="Gene3D" id="3.40.50.150">
    <property type="entry name" value="Vaccinia Virus protein VP39"/>
    <property type="match status" value="1"/>
</dbReference>
<keyword evidence="4" id="KW-0949">S-adenosyl-L-methionine</keyword>
<dbReference type="GO" id="GO:0008825">
    <property type="term" value="F:cyclopropane-fatty-acyl-phospholipid synthase activity"/>
    <property type="evidence" value="ECO:0007669"/>
    <property type="project" value="UniProtKB-EC"/>
</dbReference>
<evidence type="ECO:0000259" key="7">
    <source>
        <dbReference type="Pfam" id="PF25371"/>
    </source>
</evidence>
<keyword evidence="9" id="KW-1185">Reference proteome</keyword>
<dbReference type="PANTHER" id="PTHR43667:SF1">
    <property type="entry name" value="CYCLOPROPANE-FATTY-ACYL-PHOSPHOLIPID SYNTHASE"/>
    <property type="match status" value="1"/>
</dbReference>
<keyword evidence="2 8" id="KW-0489">Methyltransferase</keyword>
<proteinExistence type="inferred from homology"/>
<dbReference type="PIRSF" id="PIRSF003085">
    <property type="entry name" value="CMAS"/>
    <property type="match status" value="1"/>
</dbReference>
<dbReference type="InterPro" id="IPR050723">
    <property type="entry name" value="CFA/CMAS"/>
</dbReference>
<dbReference type="EC" id="2.1.1.79" evidence="8"/>
<reference evidence="8 9" key="1">
    <citation type="submission" date="2019-05" db="EMBL/GenBank/DDBJ databases">
        <authorList>
            <consortium name="Pathogen Informatics"/>
        </authorList>
    </citation>
    <scope>NUCLEOTIDE SEQUENCE [LARGE SCALE GENOMIC DNA]</scope>
    <source>
        <strain evidence="8 9">NCTC503</strain>
    </source>
</reference>